<evidence type="ECO:0000313" key="1">
    <source>
        <dbReference type="EMBL" id="GMN33582.1"/>
    </source>
</evidence>
<dbReference type="AlphaFoldDB" id="A0AA88CXF5"/>
<proteinExistence type="predicted"/>
<sequence length="78" mass="8570">MTDIAILVAEEFERRISALPRKDVGSKGRQETGLVSCVSVLSQSLKEKIGEEKMEILNWVMEPKTQIGLAASNGFFSA</sequence>
<protein>
    <submittedName>
        <fullName evidence="1">Uncharacterized protein</fullName>
    </submittedName>
</protein>
<gene>
    <name evidence="1" type="ORF">TIFTF001_004239</name>
</gene>
<dbReference type="Proteomes" id="UP001187192">
    <property type="component" value="Unassembled WGS sequence"/>
</dbReference>
<dbReference type="EMBL" id="BTGU01000004">
    <property type="protein sequence ID" value="GMN33582.1"/>
    <property type="molecule type" value="Genomic_DNA"/>
</dbReference>
<dbReference type="PANTHER" id="PTHR36067:SF1">
    <property type="entry name" value="EXPRESSED PROTEIN"/>
    <property type="match status" value="1"/>
</dbReference>
<evidence type="ECO:0000313" key="2">
    <source>
        <dbReference type="Proteomes" id="UP001187192"/>
    </source>
</evidence>
<reference evidence="1" key="1">
    <citation type="submission" date="2023-07" db="EMBL/GenBank/DDBJ databases">
        <title>draft genome sequence of fig (Ficus carica).</title>
        <authorList>
            <person name="Takahashi T."/>
            <person name="Nishimura K."/>
        </authorList>
    </citation>
    <scope>NUCLEOTIDE SEQUENCE</scope>
</reference>
<organism evidence="1 2">
    <name type="scientific">Ficus carica</name>
    <name type="common">Common fig</name>
    <dbReference type="NCBI Taxonomy" id="3494"/>
    <lineage>
        <taxon>Eukaryota</taxon>
        <taxon>Viridiplantae</taxon>
        <taxon>Streptophyta</taxon>
        <taxon>Embryophyta</taxon>
        <taxon>Tracheophyta</taxon>
        <taxon>Spermatophyta</taxon>
        <taxon>Magnoliopsida</taxon>
        <taxon>eudicotyledons</taxon>
        <taxon>Gunneridae</taxon>
        <taxon>Pentapetalae</taxon>
        <taxon>rosids</taxon>
        <taxon>fabids</taxon>
        <taxon>Rosales</taxon>
        <taxon>Moraceae</taxon>
        <taxon>Ficeae</taxon>
        <taxon>Ficus</taxon>
    </lineage>
</organism>
<keyword evidence="2" id="KW-1185">Reference proteome</keyword>
<dbReference type="PANTHER" id="PTHR36067">
    <property type="entry name" value="EXPRESSED PROTEIN"/>
    <property type="match status" value="1"/>
</dbReference>
<accession>A0AA88CXF5</accession>
<name>A0AA88CXF5_FICCA</name>
<comment type="caution">
    <text evidence="1">The sequence shown here is derived from an EMBL/GenBank/DDBJ whole genome shotgun (WGS) entry which is preliminary data.</text>
</comment>